<reference evidence="2" key="1">
    <citation type="submission" date="2022-12" db="EMBL/GenBank/DDBJ databases">
        <title>Draft genome assemblies for two species of Escallonia (Escalloniales).</title>
        <authorList>
            <person name="Chanderbali A."/>
            <person name="Dervinis C."/>
            <person name="Anghel I."/>
            <person name="Soltis D."/>
            <person name="Soltis P."/>
            <person name="Zapata F."/>
        </authorList>
    </citation>
    <scope>NUCLEOTIDE SEQUENCE</scope>
    <source>
        <strain evidence="2">UCBG92.1500</strain>
        <tissue evidence="2">Leaf</tissue>
    </source>
</reference>
<accession>A0AA88QP46</accession>
<feature type="region of interest" description="Disordered" evidence="1">
    <location>
        <begin position="1"/>
        <end position="92"/>
    </location>
</feature>
<keyword evidence="3" id="KW-1185">Reference proteome</keyword>
<comment type="caution">
    <text evidence="2">The sequence shown here is derived from an EMBL/GenBank/DDBJ whole genome shotgun (WGS) entry which is preliminary data.</text>
</comment>
<name>A0AA88QP46_9ASTE</name>
<gene>
    <name evidence="2" type="ORF">RJ640_022198</name>
</gene>
<dbReference type="Proteomes" id="UP001187471">
    <property type="component" value="Unassembled WGS sequence"/>
</dbReference>
<proteinExistence type="predicted"/>
<dbReference type="EMBL" id="JAVXUO010002420">
    <property type="protein sequence ID" value="KAK2973387.1"/>
    <property type="molecule type" value="Genomic_DNA"/>
</dbReference>
<evidence type="ECO:0000313" key="2">
    <source>
        <dbReference type="EMBL" id="KAK2973387.1"/>
    </source>
</evidence>
<feature type="compositionally biased region" description="Pro residues" evidence="1">
    <location>
        <begin position="12"/>
        <end position="22"/>
    </location>
</feature>
<dbReference type="AlphaFoldDB" id="A0AA88QP46"/>
<feature type="compositionally biased region" description="Low complexity" evidence="1">
    <location>
        <begin position="23"/>
        <end position="49"/>
    </location>
</feature>
<organism evidence="2 3">
    <name type="scientific">Escallonia rubra</name>
    <dbReference type="NCBI Taxonomy" id="112253"/>
    <lineage>
        <taxon>Eukaryota</taxon>
        <taxon>Viridiplantae</taxon>
        <taxon>Streptophyta</taxon>
        <taxon>Embryophyta</taxon>
        <taxon>Tracheophyta</taxon>
        <taxon>Spermatophyta</taxon>
        <taxon>Magnoliopsida</taxon>
        <taxon>eudicotyledons</taxon>
        <taxon>Gunneridae</taxon>
        <taxon>Pentapetalae</taxon>
        <taxon>asterids</taxon>
        <taxon>campanulids</taxon>
        <taxon>Escalloniales</taxon>
        <taxon>Escalloniaceae</taxon>
        <taxon>Escallonia</taxon>
    </lineage>
</organism>
<evidence type="ECO:0000256" key="1">
    <source>
        <dbReference type="SAM" id="MobiDB-lite"/>
    </source>
</evidence>
<sequence>MPTPALSLATFPHPPLAPPPSARPGVASTPSSASSASPSRRTEASPSRTRSGRAPFGFTSAKSAIRSPKHGGSATRRRSRSGRLSCSSSSSISNNNNNNLLSYRLRVEDLNFLEIRALACESPAKVILLDKFHNQSGKKMIKILPEVKILTQVIYHAISCRMWRDM</sequence>
<evidence type="ECO:0000313" key="3">
    <source>
        <dbReference type="Proteomes" id="UP001187471"/>
    </source>
</evidence>
<feature type="compositionally biased region" description="Low complexity" evidence="1">
    <location>
        <begin position="82"/>
        <end position="92"/>
    </location>
</feature>
<protein>
    <submittedName>
        <fullName evidence="2">Uncharacterized protein</fullName>
    </submittedName>
</protein>